<reference evidence="1 2" key="1">
    <citation type="submission" date="2018-03" db="EMBL/GenBank/DDBJ databases">
        <title>Genomic Encyclopedia of Archaeal and Bacterial Type Strains, Phase II (KMG-II): from individual species to whole genera.</title>
        <authorList>
            <person name="Goeker M."/>
        </authorList>
    </citation>
    <scope>NUCLEOTIDE SEQUENCE [LARGE SCALE GENOMIC DNA]</scope>
    <source>
        <strain evidence="1 2">DSM 28354</strain>
    </source>
</reference>
<name>A0A2T0T5E3_9BACT</name>
<dbReference type="RefSeq" id="WP_106137286.1">
    <property type="nucleotide sequence ID" value="NZ_PVTE01000006.1"/>
</dbReference>
<protein>
    <submittedName>
        <fullName evidence="1">Uncharacterized protein</fullName>
    </submittedName>
</protein>
<keyword evidence="2" id="KW-1185">Reference proteome</keyword>
<gene>
    <name evidence="1" type="ORF">CLV58_10627</name>
</gene>
<dbReference type="Proteomes" id="UP000238375">
    <property type="component" value="Unassembled WGS sequence"/>
</dbReference>
<evidence type="ECO:0000313" key="1">
    <source>
        <dbReference type="EMBL" id="PRY40844.1"/>
    </source>
</evidence>
<proteinExistence type="predicted"/>
<evidence type="ECO:0000313" key="2">
    <source>
        <dbReference type="Proteomes" id="UP000238375"/>
    </source>
</evidence>
<dbReference type="AlphaFoldDB" id="A0A2T0T5E3"/>
<dbReference type="EMBL" id="PVTE01000006">
    <property type="protein sequence ID" value="PRY40844.1"/>
    <property type="molecule type" value="Genomic_DNA"/>
</dbReference>
<comment type="caution">
    <text evidence="1">The sequence shown here is derived from an EMBL/GenBank/DDBJ whole genome shotgun (WGS) entry which is preliminary data.</text>
</comment>
<sequence length="87" mass="10338">MSQGEEPNQNTERFRRSYFAHVRHHKRIIRRAWIATFRPDIDAEANDNPDAWKDRLTGRTPVRESEVKWIEGFDPLTWETTQTTQAA</sequence>
<organism evidence="1 2">
    <name type="scientific">Spirosoma oryzae</name>
    <dbReference type="NCBI Taxonomy" id="1469603"/>
    <lineage>
        <taxon>Bacteria</taxon>
        <taxon>Pseudomonadati</taxon>
        <taxon>Bacteroidota</taxon>
        <taxon>Cytophagia</taxon>
        <taxon>Cytophagales</taxon>
        <taxon>Cytophagaceae</taxon>
        <taxon>Spirosoma</taxon>
    </lineage>
</organism>
<accession>A0A2T0T5E3</accession>